<dbReference type="GO" id="GO:0003677">
    <property type="term" value="F:DNA binding"/>
    <property type="evidence" value="ECO:0007669"/>
    <property type="project" value="UniProtKB-KW"/>
</dbReference>
<feature type="domain" description="RNA polymerase sigma-70 region 2" evidence="7">
    <location>
        <begin position="11"/>
        <end position="75"/>
    </location>
</feature>
<comment type="similarity">
    <text evidence="1">Belongs to the sigma-70 factor family. ECF subfamily.</text>
</comment>
<dbReference type="InterPro" id="IPR039425">
    <property type="entry name" value="RNA_pol_sigma-70-like"/>
</dbReference>
<feature type="compositionally biased region" description="Basic and acidic residues" evidence="6">
    <location>
        <begin position="175"/>
        <end position="188"/>
    </location>
</feature>
<dbReference type="InterPro" id="IPR013249">
    <property type="entry name" value="RNA_pol_sigma70_r4_t2"/>
</dbReference>
<keyword evidence="4" id="KW-0238">DNA-binding</keyword>
<dbReference type="Proteomes" id="UP000886879">
    <property type="component" value="Unassembled WGS sequence"/>
</dbReference>
<dbReference type="Pfam" id="PF08281">
    <property type="entry name" value="Sigma70_r4_2"/>
    <property type="match status" value="1"/>
</dbReference>
<comment type="caution">
    <text evidence="9">The sequence shown here is derived from an EMBL/GenBank/DDBJ whole genome shotgun (WGS) entry which is preliminary data.</text>
</comment>
<evidence type="ECO:0000313" key="10">
    <source>
        <dbReference type="Proteomes" id="UP000886879"/>
    </source>
</evidence>
<dbReference type="InterPro" id="IPR007627">
    <property type="entry name" value="RNA_pol_sigma70_r2"/>
</dbReference>
<gene>
    <name evidence="9" type="ORF">IAD31_01500</name>
</gene>
<dbReference type="InterPro" id="IPR013324">
    <property type="entry name" value="RNA_pol_sigma_r3/r4-like"/>
</dbReference>
<sequence>MEHVESFLAQLYHREYPALYRVAYRLTGSRDDAQDMIQKTFLLAISQQEELERHPNPGGWLVVTLNNLVKNERRRMSHQVEIPLEDVSRFPAQELELPFRESLPNGLSAEEQQFLSWKFELELDHREIARRLGISPEACRTRLSRLLKKCRTLMGSKEKQKKFFSKGVTKPSPRYMDRVRAEKGGAHG</sequence>
<dbReference type="PANTHER" id="PTHR43133">
    <property type="entry name" value="RNA POLYMERASE ECF-TYPE SIGMA FACTO"/>
    <property type="match status" value="1"/>
</dbReference>
<evidence type="ECO:0000256" key="1">
    <source>
        <dbReference type="ARBA" id="ARBA00010641"/>
    </source>
</evidence>
<organism evidence="9 10">
    <name type="scientific">Candidatus Enterenecus faecium</name>
    <dbReference type="NCBI Taxonomy" id="2840780"/>
    <lineage>
        <taxon>Bacteria</taxon>
        <taxon>Bacillati</taxon>
        <taxon>Bacillota</taxon>
        <taxon>Clostridia</taxon>
        <taxon>Eubacteriales</taxon>
        <taxon>Candidatus Enterenecus</taxon>
    </lineage>
</organism>
<dbReference type="InterPro" id="IPR013325">
    <property type="entry name" value="RNA_pol_sigma_r2"/>
</dbReference>
<evidence type="ECO:0000256" key="4">
    <source>
        <dbReference type="ARBA" id="ARBA00023125"/>
    </source>
</evidence>
<proteinExistence type="inferred from homology"/>
<protein>
    <submittedName>
        <fullName evidence="9">Sigma-70 family RNA polymerase sigma factor</fullName>
    </submittedName>
</protein>
<dbReference type="SUPFAM" id="SSF88659">
    <property type="entry name" value="Sigma3 and sigma4 domains of RNA polymerase sigma factors"/>
    <property type="match status" value="1"/>
</dbReference>
<dbReference type="PANTHER" id="PTHR43133:SF8">
    <property type="entry name" value="RNA POLYMERASE SIGMA FACTOR HI_1459-RELATED"/>
    <property type="match status" value="1"/>
</dbReference>
<keyword evidence="2" id="KW-0805">Transcription regulation</keyword>
<dbReference type="Pfam" id="PF04542">
    <property type="entry name" value="Sigma70_r2"/>
    <property type="match status" value="1"/>
</dbReference>
<dbReference type="InterPro" id="IPR036388">
    <property type="entry name" value="WH-like_DNA-bd_sf"/>
</dbReference>
<evidence type="ECO:0000256" key="3">
    <source>
        <dbReference type="ARBA" id="ARBA00023082"/>
    </source>
</evidence>
<evidence type="ECO:0000256" key="2">
    <source>
        <dbReference type="ARBA" id="ARBA00023015"/>
    </source>
</evidence>
<keyword evidence="3" id="KW-0731">Sigma factor</keyword>
<dbReference type="NCBIfam" id="TIGR02937">
    <property type="entry name" value="sigma70-ECF"/>
    <property type="match status" value="1"/>
</dbReference>
<feature type="region of interest" description="Disordered" evidence="6">
    <location>
        <begin position="161"/>
        <end position="188"/>
    </location>
</feature>
<keyword evidence="5" id="KW-0804">Transcription</keyword>
<dbReference type="EMBL" id="DVFO01000011">
    <property type="protein sequence ID" value="HIQ60267.1"/>
    <property type="molecule type" value="Genomic_DNA"/>
</dbReference>
<dbReference type="Gene3D" id="1.10.10.10">
    <property type="entry name" value="Winged helix-like DNA-binding domain superfamily/Winged helix DNA-binding domain"/>
    <property type="match status" value="1"/>
</dbReference>
<dbReference type="GO" id="GO:0006352">
    <property type="term" value="P:DNA-templated transcription initiation"/>
    <property type="evidence" value="ECO:0007669"/>
    <property type="project" value="InterPro"/>
</dbReference>
<dbReference type="Gene3D" id="1.10.1740.10">
    <property type="match status" value="1"/>
</dbReference>
<dbReference type="AlphaFoldDB" id="A0A9D0YQZ4"/>
<evidence type="ECO:0000256" key="6">
    <source>
        <dbReference type="SAM" id="MobiDB-lite"/>
    </source>
</evidence>
<evidence type="ECO:0000313" key="9">
    <source>
        <dbReference type="EMBL" id="HIQ60267.1"/>
    </source>
</evidence>
<dbReference type="GO" id="GO:0016987">
    <property type="term" value="F:sigma factor activity"/>
    <property type="evidence" value="ECO:0007669"/>
    <property type="project" value="UniProtKB-KW"/>
</dbReference>
<feature type="domain" description="RNA polymerase sigma factor 70 region 4 type 2" evidence="8">
    <location>
        <begin position="106"/>
        <end position="150"/>
    </location>
</feature>
<dbReference type="SUPFAM" id="SSF88946">
    <property type="entry name" value="Sigma2 domain of RNA polymerase sigma factors"/>
    <property type="match status" value="1"/>
</dbReference>
<reference evidence="9" key="2">
    <citation type="journal article" date="2021" name="PeerJ">
        <title>Extensive microbial diversity within the chicken gut microbiome revealed by metagenomics and culture.</title>
        <authorList>
            <person name="Gilroy R."/>
            <person name="Ravi A."/>
            <person name="Getino M."/>
            <person name="Pursley I."/>
            <person name="Horton D.L."/>
            <person name="Alikhan N.F."/>
            <person name="Baker D."/>
            <person name="Gharbi K."/>
            <person name="Hall N."/>
            <person name="Watson M."/>
            <person name="Adriaenssens E.M."/>
            <person name="Foster-Nyarko E."/>
            <person name="Jarju S."/>
            <person name="Secka A."/>
            <person name="Antonio M."/>
            <person name="Oren A."/>
            <person name="Chaudhuri R.R."/>
            <person name="La Ragione R."/>
            <person name="Hildebrand F."/>
            <person name="Pallen M.J."/>
        </authorList>
    </citation>
    <scope>NUCLEOTIDE SEQUENCE</scope>
    <source>
        <strain evidence="9">ChiGjej2B2-12916</strain>
    </source>
</reference>
<evidence type="ECO:0000259" key="8">
    <source>
        <dbReference type="Pfam" id="PF08281"/>
    </source>
</evidence>
<evidence type="ECO:0000259" key="7">
    <source>
        <dbReference type="Pfam" id="PF04542"/>
    </source>
</evidence>
<dbReference type="InterPro" id="IPR014284">
    <property type="entry name" value="RNA_pol_sigma-70_dom"/>
</dbReference>
<accession>A0A9D0YQZ4</accession>
<evidence type="ECO:0000256" key="5">
    <source>
        <dbReference type="ARBA" id="ARBA00023163"/>
    </source>
</evidence>
<reference evidence="9" key="1">
    <citation type="submission" date="2020-10" db="EMBL/GenBank/DDBJ databases">
        <authorList>
            <person name="Gilroy R."/>
        </authorList>
    </citation>
    <scope>NUCLEOTIDE SEQUENCE</scope>
    <source>
        <strain evidence="9">ChiGjej2B2-12916</strain>
    </source>
</reference>
<name>A0A9D0YQZ4_9FIRM</name>